<evidence type="ECO:0000259" key="10">
    <source>
        <dbReference type="Pfam" id="PF10659"/>
    </source>
</evidence>
<protein>
    <submittedName>
        <fullName evidence="12">Variant surface glycoprotein 2171</fullName>
    </submittedName>
</protein>
<keyword evidence="4" id="KW-0336">GPI-anchor</keyword>
<comment type="function">
    <text evidence="1">VSG forms a coat on the surface of the parasite. The trypanosome evades the immune response of the host by expressing a series of antigenically distinct VSGs from an estimated 1000 VSG genes.</text>
</comment>
<evidence type="ECO:0000256" key="6">
    <source>
        <dbReference type="ARBA" id="ARBA00023136"/>
    </source>
</evidence>
<feature type="region of interest" description="Disordered" evidence="9">
    <location>
        <begin position="184"/>
        <end position="223"/>
    </location>
</feature>
<keyword evidence="8" id="KW-0449">Lipoprotein</keyword>
<feature type="non-terminal residue" evidence="12">
    <location>
        <position position="1"/>
    </location>
</feature>
<organism evidence="12">
    <name type="scientific">Trypanosoma brucei</name>
    <dbReference type="NCBI Taxonomy" id="5691"/>
    <lineage>
        <taxon>Eukaryota</taxon>
        <taxon>Discoba</taxon>
        <taxon>Euglenozoa</taxon>
        <taxon>Kinetoplastea</taxon>
        <taxon>Metakinetoplastina</taxon>
        <taxon>Trypanosomatida</taxon>
        <taxon>Trypanosomatidae</taxon>
        <taxon>Trypanosoma</taxon>
    </lineage>
</organism>
<evidence type="ECO:0000256" key="8">
    <source>
        <dbReference type="ARBA" id="ARBA00023288"/>
    </source>
</evidence>
<comment type="subcellular location">
    <subcellularLocation>
        <location evidence="2">Cell membrane</location>
        <topology evidence="2">Lipid-anchor</topology>
        <topology evidence="2">GPI-anchor</topology>
    </subcellularLocation>
</comment>
<dbReference type="Pfam" id="PF13206">
    <property type="entry name" value="VSG_B"/>
    <property type="match status" value="1"/>
</dbReference>
<dbReference type="Pfam" id="PF10659">
    <property type="entry name" value="Trypan_glycop_C"/>
    <property type="match status" value="1"/>
</dbReference>
<dbReference type="GO" id="GO:0005886">
    <property type="term" value="C:plasma membrane"/>
    <property type="evidence" value="ECO:0007669"/>
    <property type="project" value="UniProtKB-SubCell"/>
</dbReference>
<dbReference type="EMBL" id="KC611471">
    <property type="protein sequence ID" value="AGH58902.1"/>
    <property type="molecule type" value="Genomic_DNA"/>
</dbReference>
<dbReference type="InterPro" id="IPR019609">
    <property type="entry name" value="Variant_surf_glycoprt_trypan_C"/>
</dbReference>
<proteinExistence type="predicted"/>
<dbReference type="AlphaFoldDB" id="M4SVY2"/>
<evidence type="ECO:0000313" key="12">
    <source>
        <dbReference type="EMBL" id="AGH58902.1"/>
    </source>
</evidence>
<dbReference type="VEuPathDB" id="TriTrypDB:Tb1125.Tb09.v4.0030"/>
<sequence length="283" mass="30314">KFGGTQNTDVCETGATPTLTINNANSHKAAYDTLHAVCKKYPPEKITAELIESKNAALKGMLKPKGDSGNMAMVLGIIGTTHQCKKVAATACADFTKSSPFKNSDTPETIAWNVKMRKAAGKLKKADEAAVIQKKTNAALRFYAKRARSIIKRLLLEKPPESEKHPAVAQQQQCNIYTTNSNCTENKSKWDSSTEKTGNHCKPKNGKEQKSPGTVTGDGAAKPGVNCSSHVTKEACEAVPGTPPTGKANVCGWIEDKCKDSSILLNKQFALSVVSASFVALLF</sequence>
<evidence type="ECO:0000256" key="4">
    <source>
        <dbReference type="ARBA" id="ARBA00022622"/>
    </source>
</evidence>
<feature type="compositionally biased region" description="Basic and acidic residues" evidence="9">
    <location>
        <begin position="186"/>
        <end position="198"/>
    </location>
</feature>
<evidence type="ECO:0000259" key="11">
    <source>
        <dbReference type="Pfam" id="PF13206"/>
    </source>
</evidence>
<keyword evidence="5" id="KW-0732">Signal</keyword>
<evidence type="ECO:0000256" key="2">
    <source>
        <dbReference type="ARBA" id="ARBA00004609"/>
    </source>
</evidence>
<feature type="domain" description="Trypanosome variant surface glycoprotein B-type N-terminal" evidence="11">
    <location>
        <begin position="4"/>
        <end position="140"/>
    </location>
</feature>
<name>M4SVY2_9TRYP</name>
<dbReference type="VEuPathDB" id="TriTrypDB:Tb11.v5.0933"/>
<accession>M4SVY2</accession>
<reference evidence="12" key="2">
    <citation type="journal article" date="2014" name="Mol. Biochem. Parasitol.">
        <title>Capturing the variant surface glycoprotein repertoire (the VSGnome) of Trypanosoma brucei Lister 427.</title>
        <authorList>
            <person name="Cross G.A."/>
            <person name="Kim H.S."/>
            <person name="Wickstead B."/>
        </authorList>
    </citation>
    <scope>NUCLEOTIDE SEQUENCE</scope>
    <source>
        <strain evidence="12">Lister 427</strain>
    </source>
</reference>
<dbReference type="GO" id="GO:0098552">
    <property type="term" value="C:side of membrane"/>
    <property type="evidence" value="ECO:0007669"/>
    <property type="project" value="UniProtKB-KW"/>
</dbReference>
<reference evidence="12" key="1">
    <citation type="submission" date="2013-02" db="EMBL/GenBank/DDBJ databases">
        <authorList>
            <person name="Cross G.A.M."/>
            <person name="Kim H.-S."/>
            <person name="Wickstead B."/>
        </authorList>
    </citation>
    <scope>NUCLEOTIDE SEQUENCE</scope>
    <source>
        <strain evidence="12">Lister 427</strain>
    </source>
</reference>
<evidence type="ECO:0000256" key="5">
    <source>
        <dbReference type="ARBA" id="ARBA00022729"/>
    </source>
</evidence>
<keyword evidence="7" id="KW-0325">Glycoprotein</keyword>
<evidence type="ECO:0000256" key="7">
    <source>
        <dbReference type="ARBA" id="ARBA00023180"/>
    </source>
</evidence>
<feature type="domain" description="Trypanosome variant surface glycoprotein C-terminal" evidence="10">
    <location>
        <begin position="174"/>
        <end position="282"/>
    </location>
</feature>
<evidence type="ECO:0000256" key="3">
    <source>
        <dbReference type="ARBA" id="ARBA00022475"/>
    </source>
</evidence>
<keyword evidence="6" id="KW-0472">Membrane</keyword>
<dbReference type="InterPro" id="IPR025932">
    <property type="entry name" value="Trypano_VSG_B_N_dom"/>
</dbReference>
<dbReference type="VEuPathDB" id="TriTrypDB:Tb427_000563800"/>
<evidence type="ECO:0000256" key="1">
    <source>
        <dbReference type="ARBA" id="ARBA00002523"/>
    </source>
</evidence>
<keyword evidence="3" id="KW-1003">Cell membrane</keyword>
<evidence type="ECO:0000256" key="9">
    <source>
        <dbReference type="SAM" id="MobiDB-lite"/>
    </source>
</evidence>